<dbReference type="EMBL" id="RCHU02000013">
    <property type="protein sequence ID" value="KAL3573334.1"/>
    <property type="molecule type" value="Genomic_DNA"/>
</dbReference>
<sequence>MPPEDKESHQGIDPRGGLSLRRRIDEIIRDRAEEAKLSVQEPLKGFGSVSVDPRVVASRLGTVRARVVCTITHFTSSLGCMRVLLCFAPPRALAVICAKGTSEMTQSTEWSRVVVGGSICSSSPNQQQQEEEDDLRLPPLICLLK</sequence>
<reference evidence="1 2" key="1">
    <citation type="journal article" date="2024" name="Plant Biotechnol. J.">
        <title>Genome and CRISPR/Cas9 system of a widespread forest tree (Populus alba) in the world.</title>
        <authorList>
            <person name="Liu Y.J."/>
            <person name="Jiang P.F."/>
            <person name="Han X.M."/>
            <person name="Li X.Y."/>
            <person name="Wang H.M."/>
            <person name="Wang Y.J."/>
            <person name="Wang X.X."/>
            <person name="Zeng Q.Y."/>
        </authorList>
    </citation>
    <scope>NUCLEOTIDE SEQUENCE [LARGE SCALE GENOMIC DNA]</scope>
    <source>
        <strain evidence="2">cv. PAL-ZL1</strain>
    </source>
</reference>
<protein>
    <submittedName>
        <fullName evidence="1">Uncharacterized protein</fullName>
    </submittedName>
</protein>
<dbReference type="Proteomes" id="UP000309997">
    <property type="component" value="Unassembled WGS sequence"/>
</dbReference>
<proteinExistence type="predicted"/>
<accession>A0ACC4B4M2</accession>
<evidence type="ECO:0000313" key="1">
    <source>
        <dbReference type="EMBL" id="KAL3573334.1"/>
    </source>
</evidence>
<evidence type="ECO:0000313" key="2">
    <source>
        <dbReference type="Proteomes" id="UP000309997"/>
    </source>
</evidence>
<comment type="caution">
    <text evidence="1">The sequence shown here is derived from an EMBL/GenBank/DDBJ whole genome shotgun (WGS) entry which is preliminary data.</text>
</comment>
<keyword evidence="2" id="KW-1185">Reference proteome</keyword>
<name>A0ACC4B4M2_POPAL</name>
<gene>
    <name evidence="1" type="ORF">D5086_023947</name>
</gene>
<organism evidence="1 2">
    <name type="scientific">Populus alba</name>
    <name type="common">White poplar</name>
    <dbReference type="NCBI Taxonomy" id="43335"/>
    <lineage>
        <taxon>Eukaryota</taxon>
        <taxon>Viridiplantae</taxon>
        <taxon>Streptophyta</taxon>
        <taxon>Embryophyta</taxon>
        <taxon>Tracheophyta</taxon>
        <taxon>Spermatophyta</taxon>
        <taxon>Magnoliopsida</taxon>
        <taxon>eudicotyledons</taxon>
        <taxon>Gunneridae</taxon>
        <taxon>Pentapetalae</taxon>
        <taxon>rosids</taxon>
        <taxon>fabids</taxon>
        <taxon>Malpighiales</taxon>
        <taxon>Salicaceae</taxon>
        <taxon>Saliceae</taxon>
        <taxon>Populus</taxon>
    </lineage>
</organism>